<dbReference type="EMBL" id="LR999456">
    <property type="protein sequence ID" value="CAE6108158.1"/>
    <property type="molecule type" value="Genomic_DNA"/>
</dbReference>
<dbReference type="SUPFAM" id="SSF48371">
    <property type="entry name" value="ARM repeat"/>
    <property type="match status" value="1"/>
</dbReference>
<comment type="pathway">
    <text evidence="2">Protein modification; protein ubiquitination.</text>
</comment>
<dbReference type="InterPro" id="IPR003653">
    <property type="entry name" value="Peptidase_C48_C"/>
</dbReference>
<dbReference type="Proteomes" id="UP000682877">
    <property type="component" value="Chromosome 6"/>
</dbReference>
<organism evidence="12 13">
    <name type="scientific">Arabidopsis arenosa</name>
    <name type="common">Sand rock-cress</name>
    <name type="synonym">Cardaminopsis arenosa</name>
    <dbReference type="NCBI Taxonomy" id="38785"/>
    <lineage>
        <taxon>Eukaryota</taxon>
        <taxon>Viridiplantae</taxon>
        <taxon>Streptophyta</taxon>
        <taxon>Embryophyta</taxon>
        <taxon>Tracheophyta</taxon>
        <taxon>Spermatophyta</taxon>
        <taxon>Magnoliopsida</taxon>
        <taxon>eudicotyledons</taxon>
        <taxon>Gunneridae</taxon>
        <taxon>Pentapetalae</taxon>
        <taxon>rosids</taxon>
        <taxon>malvids</taxon>
        <taxon>Brassicales</taxon>
        <taxon>Brassicaceae</taxon>
        <taxon>Camelineae</taxon>
        <taxon>Arabidopsis</taxon>
    </lineage>
</organism>
<dbReference type="PROSITE" id="PS51698">
    <property type="entry name" value="U_BOX"/>
    <property type="match status" value="1"/>
</dbReference>
<evidence type="ECO:0000256" key="4">
    <source>
        <dbReference type="ARBA" id="ARBA00012483"/>
    </source>
</evidence>
<feature type="domain" description="Ubiquitin-like protease family profile" evidence="10">
    <location>
        <begin position="935"/>
        <end position="1141"/>
    </location>
</feature>
<evidence type="ECO:0000256" key="7">
    <source>
        <dbReference type="ARBA" id="ARBA00022786"/>
    </source>
</evidence>
<feature type="domain" description="U-box" evidence="11">
    <location>
        <begin position="76"/>
        <end position="149"/>
    </location>
</feature>
<feature type="region of interest" description="Disordered" evidence="9">
    <location>
        <begin position="727"/>
        <end position="767"/>
    </location>
</feature>
<proteinExistence type="inferred from homology"/>
<dbReference type="GO" id="GO:0006508">
    <property type="term" value="P:proteolysis"/>
    <property type="evidence" value="ECO:0007669"/>
    <property type="project" value="UniProtKB-KW"/>
</dbReference>
<evidence type="ECO:0000313" key="13">
    <source>
        <dbReference type="Proteomes" id="UP000682877"/>
    </source>
</evidence>
<evidence type="ECO:0000256" key="9">
    <source>
        <dbReference type="SAM" id="MobiDB-lite"/>
    </source>
</evidence>
<dbReference type="GO" id="GO:0008234">
    <property type="term" value="F:cysteine-type peptidase activity"/>
    <property type="evidence" value="ECO:0007669"/>
    <property type="project" value="InterPro"/>
</dbReference>
<dbReference type="SUPFAM" id="SSF57850">
    <property type="entry name" value="RING/U-box"/>
    <property type="match status" value="1"/>
</dbReference>
<name>A0A8S2ALK3_ARAAE</name>
<comment type="catalytic activity">
    <reaction evidence="1">
        <text>S-ubiquitinyl-[E2 ubiquitin-conjugating enzyme]-L-cysteine + [acceptor protein]-L-lysine = [E2 ubiquitin-conjugating enzyme]-L-cysteine + N(6)-ubiquitinyl-[acceptor protein]-L-lysine.</text>
        <dbReference type="EC" id="2.3.2.27"/>
    </reaction>
</comment>
<dbReference type="Gene3D" id="3.40.395.10">
    <property type="entry name" value="Adenoviral Proteinase, Chain A"/>
    <property type="match status" value="1"/>
</dbReference>
<dbReference type="Gene3D" id="1.25.10.10">
    <property type="entry name" value="Leucine-rich Repeat Variant"/>
    <property type="match status" value="1"/>
</dbReference>
<dbReference type="GO" id="GO:0061630">
    <property type="term" value="F:ubiquitin protein ligase activity"/>
    <property type="evidence" value="ECO:0007669"/>
    <property type="project" value="UniProtKB-EC"/>
</dbReference>
<feature type="compositionally biased region" description="Polar residues" evidence="9">
    <location>
        <begin position="848"/>
        <end position="861"/>
    </location>
</feature>
<dbReference type="Pfam" id="PF09331">
    <property type="entry name" value="DUF1985"/>
    <property type="match status" value="1"/>
</dbReference>
<evidence type="ECO:0000256" key="2">
    <source>
        <dbReference type="ARBA" id="ARBA00004906"/>
    </source>
</evidence>
<dbReference type="InterPro" id="IPR038765">
    <property type="entry name" value="Papain-like_cys_pep_sf"/>
</dbReference>
<gene>
    <name evidence="12" type="ORF">AARE701A_LOCUS15557</name>
</gene>
<dbReference type="InterPro" id="IPR045210">
    <property type="entry name" value="RING-Ubox_PUB"/>
</dbReference>
<reference evidence="12" key="1">
    <citation type="submission" date="2021-01" db="EMBL/GenBank/DDBJ databases">
        <authorList>
            <person name="Bezrukov I."/>
        </authorList>
    </citation>
    <scope>NUCLEOTIDE SEQUENCE</scope>
</reference>
<dbReference type="CDD" id="cd16664">
    <property type="entry name" value="RING-Ubox_PUB"/>
    <property type="match status" value="1"/>
</dbReference>
<dbReference type="PROSITE" id="PS50600">
    <property type="entry name" value="ULP_PROTEASE"/>
    <property type="match status" value="1"/>
</dbReference>
<dbReference type="Gene3D" id="3.30.40.10">
    <property type="entry name" value="Zinc/RING finger domain, C3HC4 (zinc finger)"/>
    <property type="match status" value="1"/>
</dbReference>
<dbReference type="InterPro" id="IPR013083">
    <property type="entry name" value="Znf_RING/FYVE/PHD"/>
</dbReference>
<evidence type="ECO:0000256" key="8">
    <source>
        <dbReference type="ARBA" id="ARBA00022801"/>
    </source>
</evidence>
<evidence type="ECO:0000256" key="3">
    <source>
        <dbReference type="ARBA" id="ARBA00005234"/>
    </source>
</evidence>
<dbReference type="InterPro" id="IPR015410">
    <property type="entry name" value="DUF1985"/>
</dbReference>
<evidence type="ECO:0000313" key="12">
    <source>
        <dbReference type="EMBL" id="CAE6108158.1"/>
    </source>
</evidence>
<dbReference type="PANTHER" id="PTHR23315">
    <property type="entry name" value="U BOX DOMAIN-CONTAINING"/>
    <property type="match status" value="1"/>
</dbReference>
<dbReference type="InterPro" id="IPR011989">
    <property type="entry name" value="ARM-like"/>
</dbReference>
<sequence>MADSTADATASNADTLRLELHKVLTEIFYDGVGKDRGETEGSSGVLKAIDEAVIRILDCMKKVESKKPESDISPVIVPKEFICTLSNKIMIEPMTIASGQTYENRCITEWLKHKRTCPKTKEILSHVWLTPNHLINELITQWCLFNKVDRPKPSDEIVIKVFTDDLEPLLQRISSPSSVADQIEAAEELRRQTKKYDSACVFFVTELPDSVTRLLTPLLSDDVDLNPELQENIITSLFNISNLENVKNQKVIAENPLVIPLLTKSLKKGTVLTRRNAAATLASLADIDSNRNIIRNSEALKALIDVIGEWGDCEAGNAVFKLCFGLENKEKAISAGLIPVLIKNIKAGRNACEMLHVLVPISTNNRAIKEMEDLGFVFDLFRILRKPNCLVTGELALDIIFNMFEKNRDRPMADPQLPTRLFADREEPAGDRVNMYFKLNTIKVVLKALQPKELDIIRPCFGKLLDVYSKPVFSGKLAHFLLTRQLDVVKRHEIWVVFAGKPVRFSLREFGLVTGLNCGPLPALDRNLVKCPPGVTPYWFTLFGGEESFTGEMLLAKLRRAKSLTSELRIKYACLLLVDGFLCRRSFHMKIPKEHVEMIRDLDVFLKYPWGRYSFDMTMQCIKSRSLNQLAQATVAIQGDEDVFPVISLKLDKVWDLDKETKVEVDVLSIIPAPEDVVGLEDCSWADEVRDPGVELILQKIEEGAKFNRGMFVGGYRGAYVHVEPPPSEVKKGKRKVRSQSGRVSSKSKKLKVRSGRSRHTPSDQNSAAFLASVKSEIEAGMKEARGDLFAHVAVELKSMELRLEKSFKYSICSAVADALQAKNAVQKIIEEVGVEFPDPYQQPPPNGSANPGRSSVTQQKKPAGATNLDASSEEVDGSTSRDEDSSSSQTNEELSTTVAEAGEVSSGGNDVVEAVEFASSAKFKKLVDLLTPTIELDFGDGLVLNESEMRAVATSIPPDNPKVMDVCVSVLRESLFKSVDPTTDPRADMLPCKFNGSLALMYSKFKKCRRKDTFEFDADLLSSVTARFTSHGRKWLESIDFLYSPFNIDKNRWIAVMVDLPSHSLSVFDSTADVRRGSRLKPELDFICDMFPYLVRKLGANDLMTSYPLHPLAFVRHTTVAQATSRANTGMLSILFMEAHALGGFEELDRVNESGVRERAEQLAVELYEHCCGDIEEE</sequence>
<dbReference type="PANTHER" id="PTHR23315:SF265">
    <property type="entry name" value="U-BOX DOMAIN-CONTAINING PROTEIN 46-RELATED"/>
    <property type="match status" value="1"/>
</dbReference>
<dbReference type="InterPro" id="IPR003613">
    <property type="entry name" value="Ubox_domain"/>
</dbReference>
<feature type="compositionally biased region" description="Basic residues" evidence="9">
    <location>
        <begin position="746"/>
        <end position="760"/>
    </location>
</feature>
<dbReference type="Pfam" id="PF04564">
    <property type="entry name" value="U-box"/>
    <property type="match status" value="1"/>
</dbReference>
<dbReference type="SUPFAM" id="SSF54001">
    <property type="entry name" value="Cysteine proteinases"/>
    <property type="match status" value="1"/>
</dbReference>
<feature type="region of interest" description="Disordered" evidence="9">
    <location>
        <begin position="837"/>
        <end position="906"/>
    </location>
</feature>
<dbReference type="InterPro" id="IPR016024">
    <property type="entry name" value="ARM-type_fold"/>
</dbReference>
<evidence type="ECO:0000256" key="6">
    <source>
        <dbReference type="ARBA" id="ARBA00022679"/>
    </source>
</evidence>
<evidence type="ECO:0000259" key="10">
    <source>
        <dbReference type="PROSITE" id="PS50600"/>
    </source>
</evidence>
<dbReference type="SMART" id="SM00504">
    <property type="entry name" value="Ubox"/>
    <property type="match status" value="1"/>
</dbReference>
<comment type="similarity">
    <text evidence="3">Belongs to the peptidase C48 family.</text>
</comment>
<keyword evidence="6" id="KW-0808">Transferase</keyword>
<dbReference type="AlphaFoldDB" id="A0A8S2ALK3"/>
<dbReference type="EC" id="2.3.2.27" evidence="4"/>
<keyword evidence="8" id="KW-0378">Hydrolase</keyword>
<evidence type="ECO:0000256" key="5">
    <source>
        <dbReference type="ARBA" id="ARBA00022670"/>
    </source>
</evidence>
<dbReference type="GO" id="GO:0016567">
    <property type="term" value="P:protein ubiquitination"/>
    <property type="evidence" value="ECO:0007669"/>
    <property type="project" value="InterPro"/>
</dbReference>
<evidence type="ECO:0000256" key="1">
    <source>
        <dbReference type="ARBA" id="ARBA00000900"/>
    </source>
</evidence>
<evidence type="ECO:0000259" key="11">
    <source>
        <dbReference type="PROSITE" id="PS51698"/>
    </source>
</evidence>
<keyword evidence="13" id="KW-1185">Reference proteome</keyword>
<keyword evidence="5" id="KW-0645">Protease</keyword>
<accession>A0A8S2ALK3</accession>
<keyword evidence="7" id="KW-0833">Ubl conjugation pathway</keyword>
<protein>
    <recommendedName>
        <fullName evidence="4">RING-type E3 ubiquitin transferase</fullName>
        <ecNumber evidence="4">2.3.2.27</ecNumber>
    </recommendedName>
</protein>
<feature type="compositionally biased region" description="Polar residues" evidence="9">
    <location>
        <begin position="890"/>
        <end position="899"/>
    </location>
</feature>
<dbReference type="Pfam" id="PF02902">
    <property type="entry name" value="Peptidase_C48"/>
    <property type="match status" value="1"/>
</dbReference>